<evidence type="ECO:0000313" key="2">
    <source>
        <dbReference type="Proteomes" id="UP001557485"/>
    </source>
</evidence>
<sequence length="146" mass="15967">MEFAQGYTFKVGDGEEPEVFTAMALMEVPDLDGSEAAQIADRTTADTGNTKKYRLGFEDGETIALKVKKDYEDAAQDLLRAAHRAKTPINCQHVLTDGTVTETYEAPYLVVSAPTTVTDPNGDGDLNMQTFNIKRNDDHDVTESSS</sequence>
<dbReference type="Proteomes" id="UP001557485">
    <property type="component" value="Unassembled WGS sequence"/>
</dbReference>
<gene>
    <name evidence="1" type="ORF">AB4876_09495</name>
</gene>
<evidence type="ECO:0000313" key="1">
    <source>
        <dbReference type="EMBL" id="MEX1669146.1"/>
    </source>
</evidence>
<evidence type="ECO:0008006" key="3">
    <source>
        <dbReference type="Google" id="ProtNLM"/>
    </source>
</evidence>
<protein>
    <recommendedName>
        <fullName evidence="3">Phage tail tube protein</fullName>
    </recommendedName>
</protein>
<dbReference type="Gene3D" id="4.10.410.40">
    <property type="match status" value="1"/>
</dbReference>
<proteinExistence type="predicted"/>
<comment type="caution">
    <text evidence="1">The sequence shown here is derived from an EMBL/GenBank/DDBJ whole genome shotgun (WGS) entry which is preliminary data.</text>
</comment>
<name>A0ABV3U6R1_9GAMM</name>
<dbReference type="EMBL" id="JBFRYA010000007">
    <property type="protein sequence ID" value="MEX1669146.1"/>
    <property type="molecule type" value="Genomic_DNA"/>
</dbReference>
<accession>A0ABV3U6R1</accession>
<organism evidence="1 2">
    <name type="scientific">Zhongshania guokunii</name>
    <dbReference type="NCBI Taxonomy" id="641783"/>
    <lineage>
        <taxon>Bacteria</taxon>
        <taxon>Pseudomonadati</taxon>
        <taxon>Pseudomonadota</taxon>
        <taxon>Gammaproteobacteria</taxon>
        <taxon>Cellvibrionales</taxon>
        <taxon>Spongiibacteraceae</taxon>
        <taxon>Zhongshania</taxon>
    </lineage>
</organism>
<dbReference type="RefSeq" id="WP_368381417.1">
    <property type="nucleotide sequence ID" value="NZ_JBFRYA010000007.1"/>
</dbReference>
<keyword evidence="2" id="KW-1185">Reference proteome</keyword>
<reference evidence="1 2" key="1">
    <citation type="journal article" date="2011" name="Int. J. Syst. Evol. Microbiol.">
        <title>Zhongshania antarctica gen. nov., sp. nov. and Zhongshania guokunii sp. nov., gammaproteobacteria respectively isolated from coastal attached (fast) ice and surface seawater of the Antarctic.</title>
        <authorList>
            <person name="Li H.J."/>
            <person name="Zhang X.Y."/>
            <person name="Chen C.X."/>
            <person name="Zhang Y.J."/>
            <person name="Gao Z.M."/>
            <person name="Yu Y."/>
            <person name="Chen X.L."/>
            <person name="Chen B."/>
            <person name="Zhang Y.Z."/>
        </authorList>
    </citation>
    <scope>NUCLEOTIDE SEQUENCE [LARGE SCALE GENOMIC DNA]</scope>
    <source>
        <strain evidence="1 2">ZS6-22T</strain>
    </source>
</reference>